<evidence type="ECO:0008006" key="4">
    <source>
        <dbReference type="Google" id="ProtNLM"/>
    </source>
</evidence>
<organism evidence="2 3">
    <name type="scientific">Solirubrobacter ginsenosidimutans</name>
    <dbReference type="NCBI Taxonomy" id="490573"/>
    <lineage>
        <taxon>Bacteria</taxon>
        <taxon>Bacillati</taxon>
        <taxon>Actinomycetota</taxon>
        <taxon>Thermoleophilia</taxon>
        <taxon>Solirubrobacterales</taxon>
        <taxon>Solirubrobacteraceae</taxon>
        <taxon>Solirubrobacter</taxon>
    </lineage>
</organism>
<gene>
    <name evidence="2" type="ORF">OM076_35235</name>
</gene>
<comment type="caution">
    <text evidence="2">The sequence shown here is derived from an EMBL/GenBank/DDBJ whole genome shotgun (WGS) entry which is preliminary data.</text>
</comment>
<feature type="transmembrane region" description="Helical" evidence="1">
    <location>
        <begin position="218"/>
        <end position="237"/>
    </location>
</feature>
<evidence type="ECO:0000313" key="2">
    <source>
        <dbReference type="EMBL" id="MDA0165577.1"/>
    </source>
</evidence>
<keyword evidence="1" id="KW-1133">Transmembrane helix</keyword>
<accession>A0A9X3N2P0</accession>
<dbReference type="Gene3D" id="1.10.510.10">
    <property type="entry name" value="Transferase(Phosphotransferase) domain 1"/>
    <property type="match status" value="1"/>
</dbReference>
<dbReference type="AlphaFoldDB" id="A0A9X3N2P0"/>
<protein>
    <recommendedName>
        <fullName evidence="4">Protein kinase domain-containing protein</fullName>
    </recommendedName>
</protein>
<dbReference type="EMBL" id="JAPDOD010000049">
    <property type="protein sequence ID" value="MDA0165577.1"/>
    <property type="molecule type" value="Genomic_DNA"/>
</dbReference>
<dbReference type="RefSeq" id="WP_270044838.1">
    <property type="nucleotide sequence ID" value="NZ_JAPDOD010000049.1"/>
</dbReference>
<dbReference type="InterPro" id="IPR011009">
    <property type="entry name" value="Kinase-like_dom_sf"/>
</dbReference>
<dbReference type="SUPFAM" id="SSF56112">
    <property type="entry name" value="Protein kinase-like (PK-like)"/>
    <property type="match status" value="1"/>
</dbReference>
<keyword evidence="1" id="KW-0812">Transmembrane</keyword>
<dbReference type="Gene3D" id="3.30.200.20">
    <property type="entry name" value="Phosphorylase Kinase, domain 1"/>
    <property type="match status" value="1"/>
</dbReference>
<name>A0A9X3N2P0_9ACTN</name>
<reference evidence="2" key="1">
    <citation type="submission" date="2022-10" db="EMBL/GenBank/DDBJ databases">
        <title>The WGS of Solirubrobacter ginsenosidimutans DSM 21036.</title>
        <authorList>
            <person name="Jiang Z."/>
        </authorList>
    </citation>
    <scope>NUCLEOTIDE SEQUENCE</scope>
    <source>
        <strain evidence="2">DSM 21036</strain>
    </source>
</reference>
<keyword evidence="1" id="KW-0472">Membrane</keyword>
<proteinExistence type="predicted"/>
<evidence type="ECO:0000313" key="3">
    <source>
        <dbReference type="Proteomes" id="UP001149140"/>
    </source>
</evidence>
<evidence type="ECO:0000256" key="1">
    <source>
        <dbReference type="SAM" id="Phobius"/>
    </source>
</evidence>
<keyword evidence="3" id="KW-1185">Reference proteome</keyword>
<dbReference type="Proteomes" id="UP001149140">
    <property type="component" value="Unassembled WGS sequence"/>
</dbReference>
<sequence length="238" mass="25070">MQPGGELGGYLIEAVEREDASVAVLRAHEPHDGRTVTLHVAGEPPGALATVRFLERAHRLGTVEHPNLLGVYDICTLDGRAVAVAEAPSGTRLDELLSRGPMSQTPSVKLARQVASAVDALEEAGAAPPPLTPERIWVDAGGDAHLDGLDAHLGVTPPAASSSASIARLLASMTRDPCDDLELVITRAVEGAYLSAGQLAEELQRVEATRARHRRDTVLTITLCATLVLIIVLLVTLT</sequence>